<keyword evidence="2" id="KW-1185">Reference proteome</keyword>
<evidence type="ECO:0000313" key="1">
    <source>
        <dbReference type="EMBL" id="CAI0382277.1"/>
    </source>
</evidence>
<feature type="non-terminal residue" evidence="1">
    <location>
        <position position="1"/>
    </location>
</feature>
<evidence type="ECO:0000313" key="2">
    <source>
        <dbReference type="Proteomes" id="UP001154282"/>
    </source>
</evidence>
<reference evidence="1" key="1">
    <citation type="submission" date="2022-08" db="EMBL/GenBank/DDBJ databases">
        <authorList>
            <person name="Gutierrez-Valencia J."/>
        </authorList>
    </citation>
    <scope>NUCLEOTIDE SEQUENCE</scope>
</reference>
<accession>A0AAV0HAQ8</accession>
<gene>
    <name evidence="1" type="ORF">LITE_LOCUS3505</name>
</gene>
<comment type="caution">
    <text evidence="1">The sequence shown here is derived from an EMBL/GenBank/DDBJ whole genome shotgun (WGS) entry which is preliminary data.</text>
</comment>
<name>A0AAV0HAQ8_9ROSI</name>
<protein>
    <submittedName>
        <fullName evidence="1">Uncharacterized protein</fullName>
    </submittedName>
</protein>
<proteinExistence type="predicted"/>
<sequence>LTRIDRPNFFPPVIDCDRRALLRRNSIADALNEIDIKQRVSVLNRPPSFLQKLTPTGQAKQNQSFLIDPR</sequence>
<organism evidence="1 2">
    <name type="scientific">Linum tenue</name>
    <dbReference type="NCBI Taxonomy" id="586396"/>
    <lineage>
        <taxon>Eukaryota</taxon>
        <taxon>Viridiplantae</taxon>
        <taxon>Streptophyta</taxon>
        <taxon>Embryophyta</taxon>
        <taxon>Tracheophyta</taxon>
        <taxon>Spermatophyta</taxon>
        <taxon>Magnoliopsida</taxon>
        <taxon>eudicotyledons</taxon>
        <taxon>Gunneridae</taxon>
        <taxon>Pentapetalae</taxon>
        <taxon>rosids</taxon>
        <taxon>fabids</taxon>
        <taxon>Malpighiales</taxon>
        <taxon>Linaceae</taxon>
        <taxon>Linum</taxon>
    </lineage>
</organism>
<dbReference type="AlphaFoldDB" id="A0AAV0HAQ8"/>
<dbReference type="EMBL" id="CAMGYJ010000002">
    <property type="protein sequence ID" value="CAI0382277.1"/>
    <property type="molecule type" value="Genomic_DNA"/>
</dbReference>
<dbReference type="Proteomes" id="UP001154282">
    <property type="component" value="Unassembled WGS sequence"/>
</dbReference>